<dbReference type="PANTHER" id="PTHR33744">
    <property type="entry name" value="CARBOHYDRATE DIACID REGULATOR"/>
    <property type="match status" value="1"/>
</dbReference>
<feature type="domain" description="PucR C-terminal helix-turn-helix" evidence="3">
    <location>
        <begin position="502"/>
        <end position="559"/>
    </location>
</feature>
<evidence type="ECO:0000313" key="6">
    <source>
        <dbReference type="Proteomes" id="UP000450917"/>
    </source>
</evidence>
<dbReference type="PANTHER" id="PTHR33744:SF1">
    <property type="entry name" value="DNA-BINDING TRANSCRIPTIONAL ACTIVATOR ADER"/>
    <property type="match status" value="1"/>
</dbReference>
<dbReference type="EMBL" id="WNZX01000019">
    <property type="protein sequence ID" value="MUG72946.1"/>
    <property type="molecule type" value="Genomic_DNA"/>
</dbReference>
<accession>A0A7X2ZF11</accession>
<protein>
    <submittedName>
        <fullName evidence="5">PucR family transcriptional regulator</fullName>
    </submittedName>
</protein>
<dbReference type="InterPro" id="IPR051448">
    <property type="entry name" value="CdaR-like_regulators"/>
</dbReference>
<dbReference type="Pfam" id="PF13556">
    <property type="entry name" value="HTH_30"/>
    <property type="match status" value="1"/>
</dbReference>
<dbReference type="InterPro" id="IPR041522">
    <property type="entry name" value="CdaR_GGDEF"/>
</dbReference>
<gene>
    <name evidence="5" type="ORF">GNP93_20000</name>
</gene>
<feature type="domain" description="Purine catabolism PurC-like" evidence="2">
    <location>
        <begin position="20"/>
        <end position="139"/>
    </location>
</feature>
<dbReference type="Pfam" id="PF07905">
    <property type="entry name" value="PucR"/>
    <property type="match status" value="1"/>
</dbReference>
<sequence>MLNYITHNVMKERLSMILADLLKIPCLSTSRVIAGEEGLNRIVYSVNMMDAPDIIDFLKPQELLLTTAYVIKDRPEALESLVSNMANVGCAGLMIKTKRFLPAIPIRVVEVANKLNFPIIELPLDFSLGEIMNQSLSYILEKSADELRYALESHRHFTSIVLEGKSIPEIVQELSKLLDSPTLLLNHKLELISSSRHFQSAPYMALLPVIQHALTALPATRSTQSLSLVADADSPCRNVAVHPIQTYQPQGFLISFIDNPPTNKHPLMAMEQAANVISFEMLKQQAVKERSRRYKNEFFSDLVEGFVTSEQEVIHRGKRYGLNEHSTSLCIAAKKDAPAESNGITPASLEDSRFTEREELYQLIKKGFTDHGTPFVIFTKNDLFVVILSYNPNEPYLQETEMELAELLKKIADEIYKRTQIAVSFGVGNPVQKLLDISVTYKEAFDALQTGYLSKKRMFVQFNHIKELADLLRMVPIGELKKFYLDTFQDLKGLEEKERKELMRTLMVFYENHCQIAETAKQLFVHRNTVIYRLDKCEQLTGRSLRTPSDSLRFRVAYLIEPLLH</sequence>
<dbReference type="InterPro" id="IPR042070">
    <property type="entry name" value="PucR_C-HTH_sf"/>
</dbReference>
<dbReference type="AlphaFoldDB" id="A0A7X2ZF11"/>
<organism evidence="5 6">
    <name type="scientific">Paenibacillus validus</name>
    <dbReference type="NCBI Taxonomy" id="44253"/>
    <lineage>
        <taxon>Bacteria</taxon>
        <taxon>Bacillati</taxon>
        <taxon>Bacillota</taxon>
        <taxon>Bacilli</taxon>
        <taxon>Bacillales</taxon>
        <taxon>Paenibacillaceae</taxon>
        <taxon>Paenibacillus</taxon>
    </lineage>
</organism>
<dbReference type="InterPro" id="IPR012914">
    <property type="entry name" value="PucR_dom"/>
</dbReference>
<dbReference type="Pfam" id="PF17853">
    <property type="entry name" value="GGDEF_2"/>
    <property type="match status" value="1"/>
</dbReference>
<evidence type="ECO:0000256" key="1">
    <source>
        <dbReference type="ARBA" id="ARBA00006754"/>
    </source>
</evidence>
<comment type="similarity">
    <text evidence="1">Belongs to the CdaR family.</text>
</comment>
<evidence type="ECO:0000313" key="5">
    <source>
        <dbReference type="EMBL" id="MUG72946.1"/>
    </source>
</evidence>
<keyword evidence="6" id="KW-1185">Reference proteome</keyword>
<feature type="domain" description="CdaR GGDEF-like" evidence="4">
    <location>
        <begin position="309"/>
        <end position="449"/>
    </location>
</feature>
<proteinExistence type="inferred from homology"/>
<reference evidence="5 6" key="1">
    <citation type="submission" date="2019-11" db="EMBL/GenBank/DDBJ databases">
        <title>Draft genome sequences of five Paenibacillus species of dairy origin.</title>
        <authorList>
            <person name="Olajide A.M."/>
            <person name="Chen S."/>
            <person name="Lapointe G."/>
        </authorList>
    </citation>
    <scope>NUCLEOTIDE SEQUENCE [LARGE SCALE GENOMIC DNA]</scope>
    <source>
        <strain evidence="5 6">2CS3</strain>
    </source>
</reference>
<dbReference type="Gene3D" id="1.10.10.2840">
    <property type="entry name" value="PucR C-terminal helix-turn-helix domain"/>
    <property type="match status" value="1"/>
</dbReference>
<dbReference type="InterPro" id="IPR025736">
    <property type="entry name" value="PucR_C-HTH_dom"/>
</dbReference>
<evidence type="ECO:0000259" key="2">
    <source>
        <dbReference type="Pfam" id="PF07905"/>
    </source>
</evidence>
<dbReference type="Proteomes" id="UP000450917">
    <property type="component" value="Unassembled WGS sequence"/>
</dbReference>
<comment type="caution">
    <text evidence="5">The sequence shown here is derived from an EMBL/GenBank/DDBJ whole genome shotgun (WGS) entry which is preliminary data.</text>
</comment>
<evidence type="ECO:0000259" key="3">
    <source>
        <dbReference type="Pfam" id="PF13556"/>
    </source>
</evidence>
<name>A0A7X2ZF11_9BACL</name>
<evidence type="ECO:0000259" key="4">
    <source>
        <dbReference type="Pfam" id="PF17853"/>
    </source>
</evidence>